<dbReference type="PANTHER" id="PTHR47245:SF1">
    <property type="entry name" value="FOLDASE PROTEIN PRSA"/>
    <property type="match status" value="1"/>
</dbReference>
<evidence type="ECO:0000256" key="6">
    <source>
        <dbReference type="PROSITE-ProRule" id="PRU00278"/>
    </source>
</evidence>
<dbReference type="Gene3D" id="3.10.50.40">
    <property type="match status" value="1"/>
</dbReference>
<evidence type="ECO:0000313" key="11">
    <source>
        <dbReference type="Proteomes" id="UP001172911"/>
    </source>
</evidence>
<organism evidence="10 11">
    <name type="scientific">Desulforamulus aquiferis</name>
    <dbReference type="NCBI Taxonomy" id="1397668"/>
    <lineage>
        <taxon>Bacteria</taxon>
        <taxon>Bacillati</taxon>
        <taxon>Bacillota</taxon>
        <taxon>Clostridia</taxon>
        <taxon>Eubacteriales</taxon>
        <taxon>Peptococcaceae</taxon>
        <taxon>Desulforamulus</taxon>
    </lineage>
</organism>
<evidence type="ECO:0000256" key="3">
    <source>
        <dbReference type="ARBA" id="ARBA00022729"/>
    </source>
</evidence>
<dbReference type="RefSeq" id="WP_304543618.1">
    <property type="nucleotide sequence ID" value="NZ_JARPTC010000019.1"/>
</dbReference>
<dbReference type="SUPFAM" id="SSF54534">
    <property type="entry name" value="FKBP-like"/>
    <property type="match status" value="1"/>
</dbReference>
<evidence type="ECO:0000256" key="1">
    <source>
        <dbReference type="ARBA" id="ARBA00000971"/>
    </source>
</evidence>
<dbReference type="PROSITE" id="PS51257">
    <property type="entry name" value="PROKAR_LIPOPROTEIN"/>
    <property type="match status" value="1"/>
</dbReference>
<feature type="chain" id="PRO_5043902918" description="peptidylprolyl isomerase" evidence="8">
    <location>
        <begin position="25"/>
        <end position="340"/>
    </location>
</feature>
<comment type="caution">
    <text evidence="10">The sequence shown here is derived from an EMBL/GenBank/DDBJ whole genome shotgun (WGS) entry which is preliminary data.</text>
</comment>
<dbReference type="EMBL" id="JARPTC010000019">
    <property type="protein sequence ID" value="MDO7788047.1"/>
    <property type="molecule type" value="Genomic_DNA"/>
</dbReference>
<evidence type="ECO:0000313" key="10">
    <source>
        <dbReference type="EMBL" id="MDO7788047.1"/>
    </source>
</evidence>
<reference evidence="10" key="1">
    <citation type="journal article" date="2023" name="J. Hazard. Mater.">
        <title>Anaerobic biodegradation of pyrene and benzo[a]pyrene by a new sulfate-reducing Desulforamulus aquiferis strain DSA.</title>
        <authorList>
            <person name="Zhang Z."/>
            <person name="Sun J."/>
            <person name="Gong X."/>
            <person name="Wang C."/>
            <person name="Wang H."/>
        </authorList>
    </citation>
    <scope>NUCLEOTIDE SEQUENCE</scope>
    <source>
        <strain evidence="10">DSA</strain>
    </source>
</reference>
<gene>
    <name evidence="10" type="ORF">P6N53_12515</name>
</gene>
<evidence type="ECO:0000256" key="2">
    <source>
        <dbReference type="ARBA" id="ARBA00013194"/>
    </source>
</evidence>
<dbReference type="InterPro" id="IPR027304">
    <property type="entry name" value="Trigger_fact/SurA_dom_sf"/>
</dbReference>
<dbReference type="PANTHER" id="PTHR47245">
    <property type="entry name" value="PEPTIDYLPROLYL ISOMERASE"/>
    <property type="match status" value="1"/>
</dbReference>
<feature type="region of interest" description="Disordered" evidence="7">
    <location>
        <begin position="228"/>
        <end position="247"/>
    </location>
</feature>
<dbReference type="Pfam" id="PF13624">
    <property type="entry name" value="SurA_N_3"/>
    <property type="match status" value="1"/>
</dbReference>
<comment type="catalytic activity">
    <reaction evidence="1">
        <text>[protein]-peptidylproline (omega=180) = [protein]-peptidylproline (omega=0)</text>
        <dbReference type="Rhea" id="RHEA:16237"/>
        <dbReference type="Rhea" id="RHEA-COMP:10747"/>
        <dbReference type="Rhea" id="RHEA-COMP:10748"/>
        <dbReference type="ChEBI" id="CHEBI:83833"/>
        <dbReference type="ChEBI" id="CHEBI:83834"/>
        <dbReference type="EC" id="5.2.1.8"/>
    </reaction>
</comment>
<dbReference type="InterPro" id="IPR000297">
    <property type="entry name" value="PPIase_PpiC"/>
</dbReference>
<evidence type="ECO:0000256" key="4">
    <source>
        <dbReference type="ARBA" id="ARBA00023110"/>
    </source>
</evidence>
<evidence type="ECO:0000256" key="7">
    <source>
        <dbReference type="SAM" id="MobiDB-lite"/>
    </source>
</evidence>
<accession>A0AAW7ZFJ3</accession>
<keyword evidence="11" id="KW-1185">Reference proteome</keyword>
<proteinExistence type="predicted"/>
<keyword evidence="3 8" id="KW-0732">Signal</keyword>
<evidence type="ECO:0000259" key="9">
    <source>
        <dbReference type="PROSITE" id="PS50198"/>
    </source>
</evidence>
<dbReference type="Pfam" id="PF00639">
    <property type="entry name" value="Rotamase"/>
    <property type="match status" value="1"/>
</dbReference>
<protein>
    <recommendedName>
        <fullName evidence="2">peptidylprolyl isomerase</fullName>
        <ecNumber evidence="2">5.2.1.8</ecNumber>
    </recommendedName>
</protein>
<dbReference type="EC" id="5.2.1.8" evidence="2"/>
<feature type="domain" description="PpiC" evidence="9">
    <location>
        <begin position="176"/>
        <end position="284"/>
    </location>
</feature>
<evidence type="ECO:0000256" key="5">
    <source>
        <dbReference type="ARBA" id="ARBA00023235"/>
    </source>
</evidence>
<evidence type="ECO:0000256" key="8">
    <source>
        <dbReference type="SAM" id="SignalP"/>
    </source>
</evidence>
<feature type="signal peptide" evidence="8">
    <location>
        <begin position="1"/>
        <end position="24"/>
    </location>
</feature>
<keyword evidence="5 6" id="KW-0413">Isomerase</keyword>
<sequence>MYKLRLGLVIFASLVLFLAGCANNKVNVVASVNGTEITRQELDKRVNLTIEGYKQQGLDLTSKENKALKDQVEKGVLDELIAMTLLMQEAEKQNLTASKEEVDKNLAEIKESFGSEEEFKKALQEAKWTEEDVREDIEFRLTYQNLFNKVTADVAKPNEAEINEYYEQHKDMFGTREKLEVKHMLFAVDGSVPDIPKRTDEEALQAAKLALAEVTQKGRDFAAVAREKSDDLGTRENGGAYTIEKGAGTTDPAFEEAAAALKPGEITKEPVKSQYGYHLIKLEDIKPATQRSLDEVKESIASQLESENQQVKFSQFMDDIEKEAKIDNKLAPETGDSAKK</sequence>
<dbReference type="PROSITE" id="PS50198">
    <property type="entry name" value="PPIC_PPIASE_2"/>
    <property type="match status" value="1"/>
</dbReference>
<dbReference type="GO" id="GO:0003755">
    <property type="term" value="F:peptidyl-prolyl cis-trans isomerase activity"/>
    <property type="evidence" value="ECO:0007669"/>
    <property type="project" value="UniProtKB-KW"/>
</dbReference>
<dbReference type="AlphaFoldDB" id="A0AAW7ZFJ3"/>
<dbReference type="InterPro" id="IPR050245">
    <property type="entry name" value="PrsA_foldase"/>
</dbReference>
<dbReference type="InterPro" id="IPR046357">
    <property type="entry name" value="PPIase_dom_sf"/>
</dbReference>
<name>A0AAW7ZFJ3_9FIRM</name>
<dbReference type="Gene3D" id="1.10.4030.10">
    <property type="entry name" value="Porin chaperone SurA, peptide-binding domain"/>
    <property type="match status" value="1"/>
</dbReference>
<dbReference type="Proteomes" id="UP001172911">
    <property type="component" value="Unassembled WGS sequence"/>
</dbReference>
<keyword evidence="4 6" id="KW-0697">Rotamase</keyword>
<reference evidence="10" key="2">
    <citation type="submission" date="2023-03" db="EMBL/GenBank/DDBJ databases">
        <authorList>
            <person name="Zhang Z."/>
        </authorList>
    </citation>
    <scope>NUCLEOTIDE SEQUENCE</scope>
    <source>
        <strain evidence="10">DSA</strain>
    </source>
</reference>
<dbReference type="SUPFAM" id="SSF109998">
    <property type="entry name" value="Triger factor/SurA peptide-binding domain-like"/>
    <property type="match status" value="1"/>
</dbReference>